<reference evidence="2" key="1">
    <citation type="submission" date="2020-05" db="EMBL/GenBank/DDBJ databases">
        <authorList>
            <person name="Chiriac C."/>
            <person name="Salcher M."/>
            <person name="Ghai R."/>
            <person name="Kavagutti S V."/>
        </authorList>
    </citation>
    <scope>NUCLEOTIDE SEQUENCE</scope>
</reference>
<name>A0A6J6UDK7_9ZZZZ</name>
<evidence type="ECO:0000313" key="2">
    <source>
        <dbReference type="EMBL" id="CAB4757860.1"/>
    </source>
</evidence>
<proteinExistence type="predicted"/>
<feature type="transmembrane region" description="Helical" evidence="1">
    <location>
        <begin position="197"/>
        <end position="217"/>
    </location>
</feature>
<keyword evidence="1" id="KW-1133">Transmembrane helix</keyword>
<gene>
    <name evidence="2" type="ORF">UFOPK2844_00881</name>
</gene>
<evidence type="ECO:0000256" key="1">
    <source>
        <dbReference type="SAM" id="Phobius"/>
    </source>
</evidence>
<keyword evidence="1" id="KW-0472">Membrane</keyword>
<keyword evidence="1" id="KW-0812">Transmembrane</keyword>
<feature type="transmembrane region" description="Helical" evidence="1">
    <location>
        <begin position="105"/>
        <end position="126"/>
    </location>
</feature>
<protein>
    <submittedName>
        <fullName evidence="2">Unannotated protein</fullName>
    </submittedName>
</protein>
<dbReference type="EMBL" id="CAEZZG010000012">
    <property type="protein sequence ID" value="CAB4757860.1"/>
    <property type="molecule type" value="Genomic_DNA"/>
</dbReference>
<feature type="transmembrane region" description="Helical" evidence="1">
    <location>
        <begin position="81"/>
        <end position="99"/>
    </location>
</feature>
<feature type="transmembrane region" description="Helical" evidence="1">
    <location>
        <begin position="266"/>
        <end position="284"/>
    </location>
</feature>
<feature type="transmembrane region" description="Helical" evidence="1">
    <location>
        <begin position="237"/>
        <end position="257"/>
    </location>
</feature>
<accession>A0A6J6UDK7</accession>
<organism evidence="2">
    <name type="scientific">freshwater metagenome</name>
    <dbReference type="NCBI Taxonomy" id="449393"/>
    <lineage>
        <taxon>unclassified sequences</taxon>
        <taxon>metagenomes</taxon>
        <taxon>ecological metagenomes</taxon>
    </lineage>
</organism>
<feature type="transmembrane region" description="Helical" evidence="1">
    <location>
        <begin position="157"/>
        <end position="176"/>
    </location>
</feature>
<sequence length="494" mass="56673">MMITKYKRGAGIALVLVLCALPIVWLSGTTWGSTTDDLLPTLISIENWRLFFWGFSRFGTLVPLLAKPFTDMRSNLLFQNSIHAVSLIVFVYALSRVFYRNRTKSANRTLVFVLLVFLFSITHLVYLELLISGLPYAAPLGIFGLSLLIVNSNLKRIIIVPILIIFTAVSCWVNPLNGYYLAPLLLVFLSLKKFKNVFYELTLSYLLVNFGIFFVILGLANGETGGTVTPNFRPFQIYHWWILLFAIQGFLVLRAIIRREFKKNQFSYLSFLLTWVSIFALTSLRHIHNNGEATRYFITAAFVSMCITMKLLEELIFEIEFVQVRVTKFLDFFSKKRVLSASVLALLLANVLISQNLVSDFPLQQPQKKLMGEIFKSKSEPYRFASGDFWYAWTTKIYMDRPEDIFVTAWESEFQYDTATDSKKAIQSRLKDGDLGLCFGKVRTCEREIRTAAFRMYGAFKVEVKVTDSYLITKEPTLVHSLRLSITSKKSANF</sequence>
<dbReference type="AlphaFoldDB" id="A0A6J6UDK7"/>